<dbReference type="RefSeq" id="WP_130423777.1">
    <property type="nucleotide sequence ID" value="NZ_SHKW01000002.1"/>
</dbReference>
<gene>
    <name evidence="3" type="ORF">BDD14_5543</name>
</gene>
<dbReference type="Proteomes" id="UP000292958">
    <property type="component" value="Unassembled WGS sequence"/>
</dbReference>
<evidence type="ECO:0000256" key="1">
    <source>
        <dbReference type="SAM" id="MobiDB-lite"/>
    </source>
</evidence>
<protein>
    <recommendedName>
        <fullName evidence="2">ORC1/DEAH AAA+ ATPase domain-containing protein</fullName>
    </recommendedName>
</protein>
<feature type="domain" description="ORC1/DEAH AAA+ ATPase" evidence="2">
    <location>
        <begin position="44"/>
        <end position="220"/>
    </location>
</feature>
<proteinExistence type="predicted"/>
<dbReference type="InterPro" id="IPR052026">
    <property type="entry name" value="ExeA_AAA_ATPase_DNA-bind"/>
</dbReference>
<keyword evidence="4" id="KW-1185">Reference proteome</keyword>
<dbReference type="InterPro" id="IPR049945">
    <property type="entry name" value="AAA_22"/>
</dbReference>
<organism evidence="3 4">
    <name type="scientific">Edaphobacter modestus</name>
    <dbReference type="NCBI Taxonomy" id="388466"/>
    <lineage>
        <taxon>Bacteria</taxon>
        <taxon>Pseudomonadati</taxon>
        <taxon>Acidobacteriota</taxon>
        <taxon>Terriglobia</taxon>
        <taxon>Terriglobales</taxon>
        <taxon>Acidobacteriaceae</taxon>
        <taxon>Edaphobacter</taxon>
    </lineage>
</organism>
<dbReference type="EMBL" id="SHKW01000002">
    <property type="protein sequence ID" value="RZU35489.1"/>
    <property type="molecule type" value="Genomic_DNA"/>
</dbReference>
<feature type="compositionally biased region" description="Pro residues" evidence="1">
    <location>
        <begin position="1"/>
        <end position="10"/>
    </location>
</feature>
<name>A0A4Q7YGM9_9BACT</name>
<accession>A0A4Q7YGM9</accession>
<dbReference type="OrthoDB" id="9801665at2"/>
<comment type="caution">
    <text evidence="3">The sequence shown here is derived from an EMBL/GenBank/DDBJ whole genome shotgun (WGS) entry which is preliminary data.</text>
</comment>
<feature type="compositionally biased region" description="Low complexity" evidence="1">
    <location>
        <begin position="11"/>
        <end position="20"/>
    </location>
</feature>
<dbReference type="SUPFAM" id="SSF52540">
    <property type="entry name" value="P-loop containing nucleoside triphosphate hydrolases"/>
    <property type="match status" value="1"/>
</dbReference>
<dbReference type="GO" id="GO:0016887">
    <property type="term" value="F:ATP hydrolysis activity"/>
    <property type="evidence" value="ECO:0007669"/>
    <property type="project" value="InterPro"/>
</dbReference>
<feature type="region of interest" description="Disordered" evidence="1">
    <location>
        <begin position="1"/>
        <end position="20"/>
    </location>
</feature>
<reference evidence="3 4" key="1">
    <citation type="submission" date="2019-02" db="EMBL/GenBank/DDBJ databases">
        <title>Genomic Encyclopedia of Archaeal and Bacterial Type Strains, Phase II (KMG-II): from individual species to whole genera.</title>
        <authorList>
            <person name="Goeker M."/>
        </authorList>
    </citation>
    <scope>NUCLEOTIDE SEQUENCE [LARGE SCALE GENOMIC DNA]</scope>
    <source>
        <strain evidence="3 4">DSM 18101</strain>
    </source>
</reference>
<evidence type="ECO:0000313" key="4">
    <source>
        <dbReference type="Proteomes" id="UP000292958"/>
    </source>
</evidence>
<dbReference type="PANTHER" id="PTHR35894">
    <property type="entry name" value="GENERAL SECRETION PATHWAY PROTEIN A-RELATED"/>
    <property type="match status" value="1"/>
</dbReference>
<dbReference type="PANTHER" id="PTHR35894:SF5">
    <property type="entry name" value="MU-LIKE PROPHAGE FLUMU DNA TRANSPOSITION PROTEIN B"/>
    <property type="match status" value="1"/>
</dbReference>
<evidence type="ECO:0000259" key="2">
    <source>
        <dbReference type="Pfam" id="PF13401"/>
    </source>
</evidence>
<dbReference type="AlphaFoldDB" id="A0A4Q7YGM9"/>
<dbReference type="Pfam" id="PF13401">
    <property type="entry name" value="AAA_22"/>
    <property type="match status" value="1"/>
</dbReference>
<dbReference type="InterPro" id="IPR027417">
    <property type="entry name" value="P-loop_NTPase"/>
</dbReference>
<sequence length="320" mass="36056">MYPSQSPPAPRSASSDTATSDPAFVETVEHRRFVEFCDACREFRYIGLCYGAPGIGKTLSALQYSRAEMILKAHREPAESRDQLPIDTVLYTTEVVNTPARVQFEIRTTRERLKEVALRPIHQEATETLDAIRLRDQAKRAEILNKPGCSPCDRPAVDPTYFQIFEHFQALKRAVPDPTTLILVDEADRLHMNSLEAIRSIFDDGGIGMVLIGMPGIEKRVARFPQFYSRIGFVHEFRPLDEAQMTRLLNERWLPAGVRLPDAVLAPDVIATLIRMSGGNFRLLTRLLTQVERILKVNQSEIVSKEIVTAARDSLVIGQV</sequence>
<evidence type="ECO:0000313" key="3">
    <source>
        <dbReference type="EMBL" id="RZU35489.1"/>
    </source>
</evidence>